<feature type="domain" description="Cytoskeleton protein RodZ-like C-terminal" evidence="3">
    <location>
        <begin position="269"/>
        <end position="338"/>
    </location>
</feature>
<dbReference type="Proteomes" id="UP000578030">
    <property type="component" value="Unassembled WGS sequence"/>
</dbReference>
<dbReference type="GO" id="GO:0003677">
    <property type="term" value="F:DNA binding"/>
    <property type="evidence" value="ECO:0007669"/>
    <property type="project" value="InterPro"/>
</dbReference>
<proteinExistence type="predicted"/>
<dbReference type="EMBL" id="JABEQM010000006">
    <property type="protein sequence ID" value="MBB2201705.1"/>
    <property type="molecule type" value="Genomic_DNA"/>
</dbReference>
<evidence type="ECO:0000256" key="2">
    <source>
        <dbReference type="SAM" id="Phobius"/>
    </source>
</evidence>
<keyword evidence="5" id="KW-1185">Reference proteome</keyword>
<name>A0A7W4K7J7_9PROT</name>
<comment type="caution">
    <text evidence="4">The sequence shown here is derived from an EMBL/GenBank/DDBJ whole genome shotgun (WGS) entry which is preliminary data.</text>
</comment>
<dbReference type="InterPro" id="IPR025194">
    <property type="entry name" value="RodZ-like_C"/>
</dbReference>
<protein>
    <submittedName>
        <fullName evidence="4">Helix-turn-helix domain-containing protein</fullName>
    </submittedName>
</protein>
<dbReference type="InterPro" id="IPR050400">
    <property type="entry name" value="Bact_Cytoskel_RodZ"/>
</dbReference>
<evidence type="ECO:0000313" key="5">
    <source>
        <dbReference type="Proteomes" id="UP000578030"/>
    </source>
</evidence>
<keyword evidence="2" id="KW-0812">Transmembrane</keyword>
<keyword evidence="2" id="KW-0472">Membrane</keyword>
<dbReference type="RefSeq" id="WP_182957886.1">
    <property type="nucleotide sequence ID" value="NZ_JABEQM010000006.1"/>
</dbReference>
<dbReference type="PANTHER" id="PTHR34475:SF1">
    <property type="entry name" value="CYTOSKELETON PROTEIN RODZ"/>
    <property type="match status" value="1"/>
</dbReference>
<accession>A0A7W4K7J7</accession>
<feature type="region of interest" description="Disordered" evidence="1">
    <location>
        <begin position="159"/>
        <end position="259"/>
    </location>
</feature>
<gene>
    <name evidence="4" type="ORF">HLH28_08975</name>
</gene>
<dbReference type="AlphaFoldDB" id="A0A7W4K7J7"/>
<dbReference type="InterPro" id="IPR010982">
    <property type="entry name" value="Lambda_DNA-bd_dom_sf"/>
</dbReference>
<evidence type="ECO:0000259" key="3">
    <source>
        <dbReference type="Pfam" id="PF13464"/>
    </source>
</evidence>
<reference evidence="4 5" key="1">
    <citation type="submission" date="2020-04" db="EMBL/GenBank/DDBJ databases">
        <title>Description of novel Gluconacetobacter.</title>
        <authorList>
            <person name="Sombolestani A."/>
        </authorList>
    </citation>
    <scope>NUCLEOTIDE SEQUENCE [LARGE SCALE GENOMIC DNA]</scope>
    <source>
        <strain evidence="4 5">LMG 27802</strain>
    </source>
</reference>
<sequence length="400" mass="40539">MTEGGGTTEPAAGTKGADSPQGVGPTLRARREQLGWALPDVATWLRIRLSYLEALEDGRLNDLPGNVYTVGFLRTYATALGLDGEGMVHRFKTEARGSIDYKPELSFPAPVPDRSVPAGVISLLGGLILVGAYIGWYRMTGFQTTPPQQVPSVSSAIPGMAHQAATSPQVASVLPPPGQTPVRLPQPLSSAEKSALTGDNTPSAPLSLTPTQPAAPTPVPAQAPVQVPEPTGAPLPSPGVTGAPLSTVPSPETADTVPAGPASVPGQMTLRASAQTWVQVRVAGGPVIYDHILQAGESWSPPPDKGDLLLTVGNAGGLTLSAGGVTTPPLGRNGSVRRNLPLTPDTIRSGTIVAVPSAPAAPHPVANPQLPIDGAGAARAIAPSTVSPVPLPAVPPGGGH</sequence>
<organism evidence="4 5">
    <name type="scientific">Gluconacetobacter tumulisoli</name>
    <dbReference type="NCBI Taxonomy" id="1286189"/>
    <lineage>
        <taxon>Bacteria</taxon>
        <taxon>Pseudomonadati</taxon>
        <taxon>Pseudomonadota</taxon>
        <taxon>Alphaproteobacteria</taxon>
        <taxon>Acetobacterales</taxon>
        <taxon>Acetobacteraceae</taxon>
        <taxon>Gluconacetobacter</taxon>
    </lineage>
</organism>
<feature type="region of interest" description="Disordered" evidence="1">
    <location>
        <begin position="1"/>
        <end position="25"/>
    </location>
</feature>
<feature type="compositionally biased region" description="Polar residues" evidence="1">
    <location>
        <begin position="187"/>
        <end position="208"/>
    </location>
</feature>
<dbReference type="Gene3D" id="1.10.260.40">
    <property type="entry name" value="lambda repressor-like DNA-binding domains"/>
    <property type="match status" value="1"/>
</dbReference>
<dbReference type="Pfam" id="PF13464">
    <property type="entry name" value="RodZ_C"/>
    <property type="match status" value="1"/>
</dbReference>
<feature type="compositionally biased region" description="Low complexity" evidence="1">
    <location>
        <begin position="8"/>
        <end position="17"/>
    </location>
</feature>
<evidence type="ECO:0000256" key="1">
    <source>
        <dbReference type="SAM" id="MobiDB-lite"/>
    </source>
</evidence>
<feature type="transmembrane region" description="Helical" evidence="2">
    <location>
        <begin position="116"/>
        <end position="136"/>
    </location>
</feature>
<dbReference type="Pfam" id="PF13413">
    <property type="entry name" value="HTH_25"/>
    <property type="match status" value="1"/>
</dbReference>
<dbReference type="PANTHER" id="PTHR34475">
    <property type="match status" value="1"/>
</dbReference>
<keyword evidence="2" id="KW-1133">Transmembrane helix</keyword>
<evidence type="ECO:0000313" key="4">
    <source>
        <dbReference type="EMBL" id="MBB2201705.1"/>
    </source>
</evidence>